<evidence type="ECO:0000256" key="1">
    <source>
        <dbReference type="ARBA" id="ARBA00022532"/>
    </source>
</evidence>
<evidence type="ECO:0000256" key="4">
    <source>
        <dbReference type="SAM" id="MobiDB-lite"/>
    </source>
</evidence>
<keyword evidence="3" id="KW-0067">ATP-binding</keyword>
<reference evidence="6 7" key="1">
    <citation type="journal article" date="2022" name="Allergy">
        <title>Genome assembly and annotation of Periplaneta americana reveal a comprehensive cockroach allergen profile.</title>
        <authorList>
            <person name="Wang L."/>
            <person name="Xiong Q."/>
            <person name="Saelim N."/>
            <person name="Wang L."/>
            <person name="Nong W."/>
            <person name="Wan A.T."/>
            <person name="Shi M."/>
            <person name="Liu X."/>
            <person name="Cao Q."/>
            <person name="Hui J.H.L."/>
            <person name="Sookrung N."/>
            <person name="Leung T.F."/>
            <person name="Tungtrongchitr A."/>
            <person name="Tsui S.K.W."/>
        </authorList>
    </citation>
    <scope>NUCLEOTIDE SEQUENCE [LARGE SCALE GENOMIC DNA]</scope>
    <source>
        <strain evidence="6">PWHHKU_190912</strain>
    </source>
</reference>
<feature type="region of interest" description="Disordered" evidence="4">
    <location>
        <begin position="189"/>
        <end position="213"/>
    </location>
</feature>
<dbReference type="SUPFAM" id="SSF52210">
    <property type="entry name" value="Succinyl-CoA synthetase domains"/>
    <property type="match status" value="1"/>
</dbReference>
<feature type="domain" description="ATP-citrate synthase/succinyl-CoA ligase C-terminal" evidence="5">
    <location>
        <begin position="218"/>
        <end position="289"/>
    </location>
</feature>
<evidence type="ECO:0000313" key="6">
    <source>
        <dbReference type="EMBL" id="KAJ4428067.1"/>
    </source>
</evidence>
<name>A0ABQ8S254_PERAM</name>
<accession>A0ABQ8S254</accession>
<organism evidence="6 7">
    <name type="scientific">Periplaneta americana</name>
    <name type="common">American cockroach</name>
    <name type="synonym">Blatta americana</name>
    <dbReference type="NCBI Taxonomy" id="6978"/>
    <lineage>
        <taxon>Eukaryota</taxon>
        <taxon>Metazoa</taxon>
        <taxon>Ecdysozoa</taxon>
        <taxon>Arthropoda</taxon>
        <taxon>Hexapoda</taxon>
        <taxon>Insecta</taxon>
        <taxon>Pterygota</taxon>
        <taxon>Neoptera</taxon>
        <taxon>Polyneoptera</taxon>
        <taxon>Dictyoptera</taxon>
        <taxon>Blattodea</taxon>
        <taxon>Blattoidea</taxon>
        <taxon>Blattidae</taxon>
        <taxon>Blattinae</taxon>
        <taxon>Periplaneta</taxon>
    </lineage>
</organism>
<keyword evidence="2" id="KW-0547">Nucleotide-binding</keyword>
<evidence type="ECO:0000259" key="5">
    <source>
        <dbReference type="Pfam" id="PF00549"/>
    </source>
</evidence>
<protein>
    <recommendedName>
        <fullName evidence="5">ATP-citrate synthase/succinyl-CoA ligase C-terminal domain-containing protein</fullName>
    </recommendedName>
</protein>
<dbReference type="InterPro" id="IPR005811">
    <property type="entry name" value="SUCC_ACL_C"/>
</dbReference>
<dbReference type="PANTHER" id="PTHR11815:SF1">
    <property type="entry name" value="SUCCINATE--COA LIGASE [ADP-FORMING] SUBUNIT BETA, MITOCHONDRIAL"/>
    <property type="match status" value="1"/>
</dbReference>
<dbReference type="PANTHER" id="PTHR11815">
    <property type="entry name" value="SUCCINYL-COA SYNTHETASE BETA CHAIN"/>
    <property type="match status" value="1"/>
</dbReference>
<gene>
    <name evidence="6" type="ORF">ANN_24081</name>
</gene>
<evidence type="ECO:0000256" key="2">
    <source>
        <dbReference type="ARBA" id="ARBA00022741"/>
    </source>
</evidence>
<dbReference type="EMBL" id="JAJSOF020000037">
    <property type="protein sequence ID" value="KAJ4428067.1"/>
    <property type="molecule type" value="Genomic_DNA"/>
</dbReference>
<keyword evidence="1" id="KW-0816">Tricarboxylic acid cycle</keyword>
<proteinExistence type="predicted"/>
<dbReference type="Gene3D" id="3.40.50.261">
    <property type="entry name" value="Succinyl-CoA synthetase domains"/>
    <property type="match status" value="1"/>
</dbReference>
<evidence type="ECO:0000313" key="7">
    <source>
        <dbReference type="Proteomes" id="UP001148838"/>
    </source>
</evidence>
<evidence type="ECO:0000256" key="3">
    <source>
        <dbReference type="ARBA" id="ARBA00022840"/>
    </source>
</evidence>
<dbReference type="Proteomes" id="UP001148838">
    <property type="component" value="Unassembled WGS sequence"/>
</dbReference>
<sequence length="313" mass="34467">MNFRDQNFFHAMLIRLFISVSELLEKDRFWPRALFKNQNCQFSVRLPWLVLLAQSLEFTVSRTPDFQRQSTELRTQVPQLRSTALKLRTSDAHTAADTLKSNSGLEAGFTATQDWLACCPTITTTAQVHSRVVFYNQTIVTRKYDARNFHGCPEDGTLEFSGFLPSVTGALFPLSAAVAFSPLLSTPQHMPQEADARTTSAPNHGRPCPSSAGREIESHVHAILVNIFGGIMRCDVIAEGIVAAAKDLNLRVPIVCRLQGTNVDDAKVLIAASGLKILACDNLDEAARLSVKLSNIVSLARSAKLDVNFEIPL</sequence>
<dbReference type="Pfam" id="PF00549">
    <property type="entry name" value="Ligase_CoA"/>
    <property type="match status" value="1"/>
</dbReference>
<dbReference type="InterPro" id="IPR016102">
    <property type="entry name" value="Succinyl-CoA_synth-like"/>
</dbReference>
<keyword evidence="7" id="KW-1185">Reference proteome</keyword>
<comment type="caution">
    <text evidence="6">The sequence shown here is derived from an EMBL/GenBank/DDBJ whole genome shotgun (WGS) entry which is preliminary data.</text>
</comment>